<gene>
    <name evidence="1" type="ORF">C8A01DRAFT_31881</name>
</gene>
<evidence type="ECO:0000313" key="1">
    <source>
        <dbReference type="EMBL" id="KAK4044008.1"/>
    </source>
</evidence>
<reference evidence="2" key="1">
    <citation type="journal article" date="2023" name="Mol. Phylogenet. Evol.">
        <title>Genome-scale phylogeny and comparative genomics of the fungal order Sordariales.</title>
        <authorList>
            <person name="Hensen N."/>
            <person name="Bonometti L."/>
            <person name="Westerberg I."/>
            <person name="Brannstrom I.O."/>
            <person name="Guillou S."/>
            <person name="Cros-Aarteil S."/>
            <person name="Calhoun S."/>
            <person name="Haridas S."/>
            <person name="Kuo A."/>
            <person name="Mondo S."/>
            <person name="Pangilinan J."/>
            <person name="Riley R."/>
            <person name="LaButti K."/>
            <person name="Andreopoulos B."/>
            <person name="Lipzen A."/>
            <person name="Chen C."/>
            <person name="Yan M."/>
            <person name="Daum C."/>
            <person name="Ng V."/>
            <person name="Clum A."/>
            <person name="Steindorff A."/>
            <person name="Ohm R.A."/>
            <person name="Martin F."/>
            <person name="Silar P."/>
            <person name="Natvig D.O."/>
            <person name="Lalanne C."/>
            <person name="Gautier V."/>
            <person name="Ament-Velasquez S.L."/>
            <person name="Kruys A."/>
            <person name="Hutchinson M.I."/>
            <person name="Powell A.J."/>
            <person name="Barry K."/>
            <person name="Miller A.N."/>
            <person name="Grigoriev I.V."/>
            <person name="Debuchy R."/>
            <person name="Gladieux P."/>
            <person name="Hiltunen Thoren M."/>
            <person name="Johannesson H."/>
        </authorList>
    </citation>
    <scope>NUCLEOTIDE SEQUENCE [LARGE SCALE GENOMIC DNA]</scope>
    <source>
        <strain evidence="2">CBS 284.82</strain>
    </source>
</reference>
<keyword evidence="2" id="KW-1185">Reference proteome</keyword>
<accession>A0AAN6PQ97</accession>
<protein>
    <recommendedName>
        <fullName evidence="3">PPPDE domain-containing protein</fullName>
    </recommendedName>
</protein>
<comment type="caution">
    <text evidence="1">The sequence shown here is derived from an EMBL/GenBank/DDBJ whole genome shotgun (WGS) entry which is preliminary data.</text>
</comment>
<organism evidence="1 2">
    <name type="scientific">Parachaetomium inaequale</name>
    <dbReference type="NCBI Taxonomy" id="2588326"/>
    <lineage>
        <taxon>Eukaryota</taxon>
        <taxon>Fungi</taxon>
        <taxon>Dikarya</taxon>
        <taxon>Ascomycota</taxon>
        <taxon>Pezizomycotina</taxon>
        <taxon>Sordariomycetes</taxon>
        <taxon>Sordariomycetidae</taxon>
        <taxon>Sordariales</taxon>
        <taxon>Chaetomiaceae</taxon>
        <taxon>Parachaetomium</taxon>
    </lineage>
</organism>
<evidence type="ECO:0008006" key="3">
    <source>
        <dbReference type="Google" id="ProtNLM"/>
    </source>
</evidence>
<dbReference type="EMBL" id="MU854322">
    <property type="protein sequence ID" value="KAK4044008.1"/>
    <property type="molecule type" value="Genomic_DNA"/>
</dbReference>
<name>A0AAN6PQ97_9PEZI</name>
<proteinExistence type="predicted"/>
<evidence type="ECO:0000313" key="2">
    <source>
        <dbReference type="Proteomes" id="UP001303115"/>
    </source>
</evidence>
<dbReference type="Proteomes" id="UP001303115">
    <property type="component" value="Unassembled WGS sequence"/>
</dbReference>
<dbReference type="AlphaFoldDB" id="A0AAN6PQ97"/>
<sequence>MDQTIHKAIAATTGPVPFGDPAEVHLIQYVLSGSASSSRSWAVDVLSKMFLRLEIPAPLVFMSHHALRIHGNYYELCRRDPLRQRPFGGMASFEIIPANSDLFRQLESRPRWLGEDILLGTTTLTPQGIQEKLDEYEGDLDTAYLRYHNSLKYPREYSLLNSNCQHFVLDFCFCIEVDFDERALGRAWDRRLR</sequence>